<proteinExistence type="predicted"/>
<comment type="caution">
    <text evidence="7">The sequence shown here is derived from an EMBL/GenBank/DDBJ whole genome shotgun (WGS) entry which is preliminary data.</text>
</comment>
<organism evidence="7 8">
    <name type="scientific">Bergeyella zoohelcum</name>
    <dbReference type="NCBI Taxonomy" id="1015"/>
    <lineage>
        <taxon>Bacteria</taxon>
        <taxon>Pseudomonadati</taxon>
        <taxon>Bacteroidota</taxon>
        <taxon>Flavobacteriia</taxon>
        <taxon>Flavobacteriales</taxon>
        <taxon>Weeksellaceae</taxon>
        <taxon>Bergeyella</taxon>
    </lineage>
</organism>
<accession>A0A7Z9CG06</accession>
<dbReference type="PANTHER" id="PTHR33529:SF6">
    <property type="entry name" value="YJGP_YJGQ FAMILY PERMEASE"/>
    <property type="match status" value="1"/>
</dbReference>
<gene>
    <name evidence="7" type="ORF">NCTC12929_00072</name>
</gene>
<reference evidence="7 8" key="1">
    <citation type="submission" date="2018-11" db="EMBL/GenBank/DDBJ databases">
        <authorList>
            <consortium name="Pathogen Informatics"/>
        </authorList>
    </citation>
    <scope>NUCLEOTIDE SEQUENCE [LARGE SCALE GENOMIC DNA]</scope>
    <source>
        <strain evidence="7 8">NCTC12929</strain>
    </source>
</reference>
<evidence type="ECO:0000313" key="8">
    <source>
        <dbReference type="Proteomes" id="UP000270205"/>
    </source>
</evidence>
<feature type="transmembrane region" description="Helical" evidence="6">
    <location>
        <begin position="373"/>
        <end position="394"/>
    </location>
</feature>
<dbReference type="EMBL" id="UYIV01000001">
    <property type="protein sequence ID" value="VDH02609.1"/>
    <property type="molecule type" value="Genomic_DNA"/>
</dbReference>
<dbReference type="PANTHER" id="PTHR33529">
    <property type="entry name" value="SLR0882 PROTEIN-RELATED"/>
    <property type="match status" value="1"/>
</dbReference>
<sequence>MIKILDKYIIKTFFGPFFFIFSVLFFILIVNIVWVQMSHFLGKGLTYFEIGKLLFYFGVSVINLVMPLSILLTSIMTFGTFGERYELAAMKAAGISLFRVMKPLFGVSIVMSFILFIFANNVIPSSQKKARNMLFNITQTRLALNFTPEQFIDQIPGFSVKFDEISGENGEHLKGIYIHKKASAYDNQQTIIAKKGLLKTEPLNKNYLKLTLYDGYVHEENLGNKNYQERLKQPDQSMKFDTLSQLFDISEIVNKALEQERITDDPRFKNFVELGEEITKAEKQNTEQFKRLGEELAAQTTPFLYAMDKHKDRFKNPQPQFEFSKLKEKEQLKMLTNAHRHIENQKMTLNNRNSEMATIYDDFGHLVMYQHRIIALSLTCVIFFMIGASLGSIIRKGGIGMPVVIAIIIFILFYVMNLTVENLSWDGTLSPYWASWIPNMILTPFAIWLTRSALTDSQLFDIEKYKTFFKPLIRKFVKNKEHARYR</sequence>
<feature type="transmembrane region" description="Helical" evidence="6">
    <location>
        <begin position="54"/>
        <end position="82"/>
    </location>
</feature>
<keyword evidence="3 6" id="KW-0812">Transmembrane</keyword>
<evidence type="ECO:0000313" key="7">
    <source>
        <dbReference type="EMBL" id="VDH02609.1"/>
    </source>
</evidence>
<evidence type="ECO:0000256" key="3">
    <source>
        <dbReference type="ARBA" id="ARBA00022692"/>
    </source>
</evidence>
<dbReference type="InterPro" id="IPR005495">
    <property type="entry name" value="LptG/LptF_permease"/>
</dbReference>
<dbReference type="GO" id="GO:0015920">
    <property type="term" value="P:lipopolysaccharide transport"/>
    <property type="evidence" value="ECO:0007669"/>
    <property type="project" value="TreeGrafter"/>
</dbReference>
<evidence type="ECO:0000256" key="4">
    <source>
        <dbReference type="ARBA" id="ARBA00022989"/>
    </source>
</evidence>
<feature type="transmembrane region" description="Helical" evidence="6">
    <location>
        <begin position="401"/>
        <end position="420"/>
    </location>
</feature>
<dbReference type="AlphaFoldDB" id="A0A7Z9CG06"/>
<feature type="transmembrane region" description="Helical" evidence="6">
    <location>
        <begin position="12"/>
        <end position="34"/>
    </location>
</feature>
<evidence type="ECO:0000256" key="1">
    <source>
        <dbReference type="ARBA" id="ARBA00004651"/>
    </source>
</evidence>
<evidence type="ECO:0000256" key="5">
    <source>
        <dbReference type="ARBA" id="ARBA00023136"/>
    </source>
</evidence>
<comment type="subcellular location">
    <subcellularLocation>
        <location evidence="1">Cell membrane</location>
        <topology evidence="1">Multi-pass membrane protein</topology>
    </subcellularLocation>
</comment>
<evidence type="ECO:0000256" key="6">
    <source>
        <dbReference type="SAM" id="Phobius"/>
    </source>
</evidence>
<dbReference type="Pfam" id="PF03739">
    <property type="entry name" value="LptF_LptG"/>
    <property type="match status" value="1"/>
</dbReference>
<feature type="transmembrane region" description="Helical" evidence="6">
    <location>
        <begin position="432"/>
        <end position="450"/>
    </location>
</feature>
<evidence type="ECO:0000256" key="2">
    <source>
        <dbReference type="ARBA" id="ARBA00022475"/>
    </source>
</evidence>
<feature type="transmembrane region" description="Helical" evidence="6">
    <location>
        <begin position="103"/>
        <end position="123"/>
    </location>
</feature>
<keyword evidence="4 6" id="KW-1133">Transmembrane helix</keyword>
<dbReference type="Proteomes" id="UP000270205">
    <property type="component" value="Unassembled WGS sequence"/>
</dbReference>
<dbReference type="GO" id="GO:0043190">
    <property type="term" value="C:ATP-binding cassette (ABC) transporter complex"/>
    <property type="evidence" value="ECO:0007669"/>
    <property type="project" value="TreeGrafter"/>
</dbReference>
<dbReference type="RefSeq" id="WP_125150368.1">
    <property type="nucleotide sequence ID" value="NZ_UYIV01000001.1"/>
</dbReference>
<keyword evidence="5 6" id="KW-0472">Membrane</keyword>
<protein>
    <submittedName>
        <fullName evidence="7">Lipopolysaccharide ABC transporter permease</fullName>
    </submittedName>
</protein>
<name>A0A7Z9CG06_9FLAO</name>
<keyword evidence="2" id="KW-1003">Cell membrane</keyword>